<reference evidence="1 2" key="1">
    <citation type="submission" date="2019-10" db="EMBL/GenBank/DDBJ databases">
        <title>Alkaliphilus serpentinus sp. nov. and Alkaliphilus pronyensis sp. nov., two novel anaerobic alkaliphilic species isolated from the serpentinized-hosted hydrothermal field of the Prony Bay (New Caledonia).</title>
        <authorList>
            <person name="Postec A."/>
        </authorList>
    </citation>
    <scope>NUCLEOTIDE SEQUENCE [LARGE SCALE GENOMIC DNA]</scope>
    <source>
        <strain evidence="1 2">LacT</strain>
    </source>
</reference>
<name>A0A833HSD6_9FIRM</name>
<evidence type="ECO:0000313" key="2">
    <source>
        <dbReference type="Proteomes" id="UP000465601"/>
    </source>
</evidence>
<sequence>MANYQKEVLTLLASDVFTQLLTSKNLQIAQLNAAISLLIKSRIPFNLEYSPGTRRLAASAQLKIFITPSINLDFIISIGEGGGVFSTI</sequence>
<keyword evidence="2" id="KW-1185">Reference proteome</keyword>
<proteinExistence type="predicted"/>
<dbReference type="Proteomes" id="UP000465601">
    <property type="component" value="Unassembled WGS sequence"/>
</dbReference>
<gene>
    <name evidence="1" type="ORF">F8153_01345</name>
</gene>
<organism evidence="1 2">
    <name type="scientific">Alkaliphilus serpentinus</name>
    <dbReference type="NCBI Taxonomy" id="1482731"/>
    <lineage>
        <taxon>Bacteria</taxon>
        <taxon>Bacillati</taxon>
        <taxon>Bacillota</taxon>
        <taxon>Clostridia</taxon>
        <taxon>Peptostreptococcales</taxon>
        <taxon>Natronincolaceae</taxon>
        <taxon>Alkaliphilus</taxon>
    </lineage>
</organism>
<dbReference type="RefSeq" id="WP_151864546.1">
    <property type="nucleotide sequence ID" value="NZ_WBZB01000004.1"/>
</dbReference>
<dbReference type="OrthoDB" id="1954999at2"/>
<dbReference type="AlphaFoldDB" id="A0A833HSD6"/>
<comment type="caution">
    <text evidence="1">The sequence shown here is derived from an EMBL/GenBank/DDBJ whole genome shotgun (WGS) entry which is preliminary data.</text>
</comment>
<dbReference type="EMBL" id="WBZB01000004">
    <property type="protein sequence ID" value="KAB3533220.1"/>
    <property type="molecule type" value="Genomic_DNA"/>
</dbReference>
<accession>A0A833HSD6</accession>
<protein>
    <submittedName>
        <fullName evidence="1">Uncharacterized protein</fullName>
    </submittedName>
</protein>
<evidence type="ECO:0000313" key="1">
    <source>
        <dbReference type="EMBL" id="KAB3533220.1"/>
    </source>
</evidence>